<gene>
    <name evidence="2" type="ORF">ABUE30_07840</name>
</gene>
<dbReference type="EMBL" id="JBEQCT010000002">
    <property type="protein sequence ID" value="MFM2484975.1"/>
    <property type="molecule type" value="Genomic_DNA"/>
</dbReference>
<dbReference type="Proteomes" id="UP001629953">
    <property type="component" value="Unassembled WGS sequence"/>
</dbReference>
<evidence type="ECO:0000259" key="1">
    <source>
        <dbReference type="PROSITE" id="PS51186"/>
    </source>
</evidence>
<feature type="domain" description="N-acetyltransferase" evidence="1">
    <location>
        <begin position="21"/>
        <end position="171"/>
    </location>
</feature>
<organism evidence="2 3">
    <name type="scientific">Celerinatantimonas yamalensis</name>
    <dbReference type="NCBI Taxonomy" id="559956"/>
    <lineage>
        <taxon>Bacteria</taxon>
        <taxon>Pseudomonadati</taxon>
        <taxon>Pseudomonadota</taxon>
        <taxon>Gammaproteobacteria</taxon>
        <taxon>Celerinatantimonadaceae</taxon>
        <taxon>Celerinatantimonas</taxon>
    </lineage>
</organism>
<evidence type="ECO:0000313" key="3">
    <source>
        <dbReference type="Proteomes" id="UP001629953"/>
    </source>
</evidence>
<accession>A0ABW9G6X4</accession>
<dbReference type="PANTHER" id="PTHR43441">
    <property type="entry name" value="RIBOSOMAL-PROTEIN-SERINE ACETYLTRANSFERASE"/>
    <property type="match status" value="1"/>
</dbReference>
<dbReference type="InterPro" id="IPR051908">
    <property type="entry name" value="Ribosomal_N-acetyltransferase"/>
</dbReference>
<protein>
    <submittedName>
        <fullName evidence="2">GNAT family N-acetyltransferase</fullName>
    </submittedName>
</protein>
<dbReference type="Pfam" id="PF13302">
    <property type="entry name" value="Acetyltransf_3"/>
    <property type="match status" value="1"/>
</dbReference>
<evidence type="ECO:0000313" key="2">
    <source>
        <dbReference type="EMBL" id="MFM2484975.1"/>
    </source>
</evidence>
<dbReference type="SUPFAM" id="SSF55729">
    <property type="entry name" value="Acyl-CoA N-acyltransferases (Nat)"/>
    <property type="match status" value="1"/>
</dbReference>
<dbReference type="PANTHER" id="PTHR43441:SF11">
    <property type="entry name" value="RIBOSOMAL-PROTEIN-SERINE ACETYLTRANSFERASE"/>
    <property type="match status" value="1"/>
</dbReference>
<dbReference type="RefSeq" id="WP_408623162.1">
    <property type="nucleotide sequence ID" value="NZ_JBEQCT010000002.1"/>
</dbReference>
<reference evidence="2 3" key="1">
    <citation type="journal article" date="2013" name="Int. J. Syst. Evol. Microbiol.">
        <title>Celerinatantimonas yamalensis sp. nov., a cold-adapted diazotrophic bacterium from a cold permafrost brine.</title>
        <authorList>
            <person name="Shcherbakova V."/>
            <person name="Chuvilskaya N."/>
            <person name="Rivkina E."/>
            <person name="Demidov N."/>
            <person name="Uchaeva V."/>
            <person name="Suetin S."/>
            <person name="Suzina N."/>
            <person name="Gilichinsky D."/>
        </authorList>
    </citation>
    <scope>NUCLEOTIDE SEQUENCE [LARGE SCALE GENOMIC DNA]</scope>
    <source>
        <strain evidence="2 3">C7</strain>
    </source>
</reference>
<dbReference type="InterPro" id="IPR016181">
    <property type="entry name" value="Acyl_CoA_acyltransferase"/>
</dbReference>
<dbReference type="PROSITE" id="PS51186">
    <property type="entry name" value="GNAT"/>
    <property type="match status" value="1"/>
</dbReference>
<sequence>MFKVVVDNEITLHLVHEAFVSKYVELTKESHEYISQWMAWPLFCKTEDDFKKFVKGSLHKYADGKSMNCSIEYRGDIVGNCGFNTINHDLKVVEIGYWLGEQYQGHGIITRACQYLIDYAFTQLGMHKIQISAAEENISSRSVCERLGMTLEGVITNREKIGERILNHAIYGLHNSKT</sequence>
<dbReference type="Gene3D" id="3.40.630.30">
    <property type="match status" value="1"/>
</dbReference>
<name>A0ABW9G6X4_9GAMM</name>
<comment type="caution">
    <text evidence="2">The sequence shown here is derived from an EMBL/GenBank/DDBJ whole genome shotgun (WGS) entry which is preliminary data.</text>
</comment>
<dbReference type="InterPro" id="IPR000182">
    <property type="entry name" value="GNAT_dom"/>
</dbReference>
<proteinExistence type="predicted"/>
<keyword evidence="3" id="KW-1185">Reference proteome</keyword>